<feature type="region of interest" description="Disordered" evidence="4">
    <location>
        <begin position="339"/>
        <end position="385"/>
    </location>
</feature>
<feature type="compositionally biased region" description="Basic residues" evidence="4">
    <location>
        <begin position="375"/>
        <end position="385"/>
    </location>
</feature>
<reference evidence="7" key="1">
    <citation type="submission" date="2017-10" db="EMBL/GenBank/DDBJ databases">
        <title>A new Pekin duck reference genome.</title>
        <authorList>
            <person name="Hou Z.-C."/>
            <person name="Zhou Z.-K."/>
            <person name="Zhu F."/>
            <person name="Hou S.-S."/>
        </authorList>
    </citation>
    <scope>NUCLEOTIDE SEQUENCE [LARGE SCALE GENOMIC DNA]</scope>
</reference>
<keyword evidence="2" id="KW-0964">Secreted</keyword>
<dbReference type="PROSITE" id="PS50189">
    <property type="entry name" value="NTR"/>
    <property type="match status" value="1"/>
</dbReference>
<dbReference type="InterPro" id="IPR008993">
    <property type="entry name" value="TIMP-like_OB-fold"/>
</dbReference>
<dbReference type="GeneTree" id="ENSGT00940000169559"/>
<organism evidence="6 7">
    <name type="scientific">Anas platyrhynchos platyrhynchos</name>
    <name type="common">Northern mallard</name>
    <dbReference type="NCBI Taxonomy" id="8840"/>
    <lineage>
        <taxon>Eukaryota</taxon>
        <taxon>Metazoa</taxon>
        <taxon>Chordata</taxon>
        <taxon>Craniata</taxon>
        <taxon>Vertebrata</taxon>
        <taxon>Euteleostomi</taxon>
        <taxon>Archelosauria</taxon>
        <taxon>Archosauria</taxon>
        <taxon>Dinosauria</taxon>
        <taxon>Saurischia</taxon>
        <taxon>Theropoda</taxon>
        <taxon>Coelurosauria</taxon>
        <taxon>Aves</taxon>
        <taxon>Neognathae</taxon>
        <taxon>Galloanserae</taxon>
        <taxon>Anseriformes</taxon>
        <taxon>Anatidae</taxon>
        <taxon>Anatinae</taxon>
        <taxon>Anas</taxon>
    </lineage>
</organism>
<sequence length="501" mass="53994">MTNPSRARRPGTAGCPSTEVSPGAVGAARTGGEGAAATPTTTSPPSFLAPTAPNACDLNCLAVGHNFYYTFGRVLDGTRCGPDSSELCVGGRCMVGVRGDGTPRTPRDPLGPSRTLGPCPDAASWLLRASAAMGSWARVRGPTPVAGAAAARTGASWCTGSSRARSPPPVNEPLPRPPPWVNALALGSPVPPPRPVCVPKASPGSPRIFCSSPRSPPGGIPGVSLWSVGSPGVFGGPWVHPEAAPCPSAWLQSPPTAPLLTLRWSQPWHPPPHDAPSAVPGLCPDSPPAPRLFWVHERDQDPGWGHQHQGDRQEPQLPRPNDERRALRAQRGLVHRLAGAVRGGRHPAALRPEPRRHREPGGGGAHGRGSPRAGRCGRCRPPKGRSQRIRHFCQSDFVFRAQILARRSVGQETRYEVQVQTPYRHRFPLVPREYVWVPDACGCPPLLEGREYLLMARRHVNYEHTLNRILLQRDGYARPWSPREDRLVREAARHCAPPRPP</sequence>
<dbReference type="FunFam" id="2.40.50.120:FF:000021">
    <property type="entry name" value="ADAMTS like 5"/>
    <property type="match status" value="1"/>
</dbReference>
<dbReference type="STRING" id="8840.ENSAPLP00000020792"/>
<dbReference type="SMART" id="SM00643">
    <property type="entry name" value="C345C"/>
    <property type="match status" value="1"/>
</dbReference>
<evidence type="ECO:0000313" key="7">
    <source>
        <dbReference type="Proteomes" id="UP000016666"/>
    </source>
</evidence>
<dbReference type="InterPro" id="IPR018933">
    <property type="entry name" value="Netrin_module_non-TIMP"/>
</dbReference>
<dbReference type="SUPFAM" id="SSF50242">
    <property type="entry name" value="TIMP-like"/>
    <property type="match status" value="1"/>
</dbReference>
<evidence type="ECO:0000256" key="4">
    <source>
        <dbReference type="SAM" id="MobiDB-lite"/>
    </source>
</evidence>
<evidence type="ECO:0000256" key="2">
    <source>
        <dbReference type="ARBA" id="ARBA00022525"/>
    </source>
</evidence>
<feature type="region of interest" description="Disordered" evidence="4">
    <location>
        <begin position="1"/>
        <end position="46"/>
    </location>
</feature>
<dbReference type="Ensembl" id="ENSAPLT00000031525.1">
    <property type="protein sequence ID" value="ENSAPLP00000020792.1"/>
    <property type="gene ID" value="ENSAPLG00000018186.1"/>
</dbReference>
<name>A0A493T4G8_ANAPP</name>
<dbReference type="GO" id="GO:0005576">
    <property type="term" value="C:extracellular region"/>
    <property type="evidence" value="ECO:0007669"/>
    <property type="project" value="UniProtKB-SubCell"/>
</dbReference>
<evidence type="ECO:0000259" key="5">
    <source>
        <dbReference type="PROSITE" id="PS50189"/>
    </source>
</evidence>
<dbReference type="Gene3D" id="2.40.50.120">
    <property type="match status" value="1"/>
</dbReference>
<evidence type="ECO:0000313" key="6">
    <source>
        <dbReference type="Ensembl" id="ENSAPLP00000020792.1"/>
    </source>
</evidence>
<feature type="compositionally biased region" description="Low complexity" evidence="4">
    <location>
        <begin position="35"/>
        <end position="46"/>
    </location>
</feature>
<dbReference type="InterPro" id="IPR001134">
    <property type="entry name" value="Netrin_domain"/>
</dbReference>
<dbReference type="Proteomes" id="UP000016666">
    <property type="component" value="Unassembled WGS sequence"/>
</dbReference>
<feature type="domain" description="NTR" evidence="5">
    <location>
        <begin position="376"/>
        <end position="495"/>
    </location>
</feature>
<feature type="compositionally biased region" description="Pro residues" evidence="4">
    <location>
        <begin position="166"/>
        <end position="176"/>
    </location>
</feature>
<feature type="region of interest" description="Disordered" evidence="4">
    <location>
        <begin position="157"/>
        <end position="176"/>
    </location>
</feature>
<reference evidence="6" key="2">
    <citation type="submission" date="2025-08" db="UniProtKB">
        <authorList>
            <consortium name="Ensembl"/>
        </authorList>
    </citation>
    <scope>IDENTIFICATION</scope>
</reference>
<dbReference type="Pfam" id="PF01759">
    <property type="entry name" value="NTR"/>
    <property type="match status" value="1"/>
</dbReference>
<evidence type="ECO:0000256" key="3">
    <source>
        <dbReference type="ARBA" id="ARBA00023157"/>
    </source>
</evidence>
<reference evidence="6" key="3">
    <citation type="submission" date="2025-09" db="UniProtKB">
        <authorList>
            <consortium name="Ensembl"/>
        </authorList>
    </citation>
    <scope>IDENTIFICATION</scope>
</reference>
<proteinExistence type="predicted"/>
<accession>A0A493T4G8</accession>
<feature type="region of interest" description="Disordered" evidence="4">
    <location>
        <begin position="299"/>
        <end position="321"/>
    </location>
</feature>
<dbReference type="CDD" id="cd03523">
    <property type="entry name" value="NTR_like"/>
    <property type="match status" value="1"/>
</dbReference>
<keyword evidence="3" id="KW-1015">Disulfide bond</keyword>
<feature type="compositionally biased region" description="Basic and acidic residues" evidence="4">
    <location>
        <begin position="308"/>
        <end position="321"/>
    </location>
</feature>
<dbReference type="AlphaFoldDB" id="A0A493T4G8"/>
<protein>
    <recommendedName>
        <fullName evidence="5">NTR domain-containing protein</fullName>
    </recommendedName>
</protein>
<evidence type="ECO:0000256" key="1">
    <source>
        <dbReference type="ARBA" id="ARBA00004613"/>
    </source>
</evidence>
<comment type="subcellular location">
    <subcellularLocation>
        <location evidence="1">Secreted</location>
    </subcellularLocation>
</comment>
<keyword evidence="7" id="KW-1185">Reference proteome</keyword>